<keyword evidence="1" id="KW-0436">Ligase</keyword>
<keyword evidence="3" id="KW-0067">ATP-binding</keyword>
<evidence type="ECO:0000256" key="2">
    <source>
        <dbReference type="ARBA" id="ARBA00022741"/>
    </source>
</evidence>
<keyword evidence="5 7" id="KW-0030">Aminoacyl-tRNA synthetase</keyword>
<evidence type="ECO:0000313" key="7">
    <source>
        <dbReference type="EMBL" id="KAK9716884.1"/>
    </source>
</evidence>
<evidence type="ECO:0000259" key="6">
    <source>
        <dbReference type="Pfam" id="PF09334"/>
    </source>
</evidence>
<dbReference type="PANTHER" id="PTHR43326">
    <property type="entry name" value="METHIONYL-TRNA SYNTHETASE"/>
    <property type="match status" value="1"/>
</dbReference>
<reference evidence="7 8" key="1">
    <citation type="journal article" date="2024" name="BMC Genomics">
        <title>De novo assembly and annotation of Popillia japonica's genome with initial clues to its potential as an invasive pest.</title>
        <authorList>
            <person name="Cucini C."/>
            <person name="Boschi S."/>
            <person name="Funari R."/>
            <person name="Cardaioli E."/>
            <person name="Iannotti N."/>
            <person name="Marturano G."/>
            <person name="Paoli F."/>
            <person name="Bruttini M."/>
            <person name="Carapelli A."/>
            <person name="Frati F."/>
            <person name="Nardi F."/>
        </authorList>
    </citation>
    <scope>NUCLEOTIDE SEQUENCE [LARGE SCALE GENOMIC DNA]</scope>
    <source>
        <strain evidence="7">DMR45628</strain>
    </source>
</reference>
<accession>A0AAW1KGH0</accession>
<comment type="caution">
    <text evidence="7">The sequence shown here is derived from an EMBL/GenBank/DDBJ whole genome shotgun (WGS) entry which is preliminary data.</text>
</comment>
<protein>
    <submittedName>
        <fullName evidence="7">tRNA synthetases class I (M)</fullName>
    </submittedName>
</protein>
<dbReference type="InterPro" id="IPR014729">
    <property type="entry name" value="Rossmann-like_a/b/a_fold"/>
</dbReference>
<keyword evidence="8" id="KW-1185">Reference proteome</keyword>
<dbReference type="GO" id="GO:0006431">
    <property type="term" value="P:methionyl-tRNA aminoacylation"/>
    <property type="evidence" value="ECO:0007669"/>
    <property type="project" value="InterPro"/>
</dbReference>
<dbReference type="Gene3D" id="3.40.50.620">
    <property type="entry name" value="HUPs"/>
    <property type="match status" value="1"/>
</dbReference>
<dbReference type="Proteomes" id="UP001458880">
    <property type="component" value="Unassembled WGS sequence"/>
</dbReference>
<dbReference type="PRINTS" id="PR01041">
    <property type="entry name" value="TRNASYNTHMET"/>
</dbReference>
<dbReference type="EMBL" id="JASPKY010000251">
    <property type="protein sequence ID" value="KAK9716884.1"/>
    <property type="molecule type" value="Genomic_DNA"/>
</dbReference>
<dbReference type="GO" id="GO:0004825">
    <property type="term" value="F:methionine-tRNA ligase activity"/>
    <property type="evidence" value="ECO:0007669"/>
    <property type="project" value="InterPro"/>
</dbReference>
<dbReference type="Pfam" id="PF09334">
    <property type="entry name" value="tRNA-synt_1g"/>
    <property type="match status" value="1"/>
</dbReference>
<evidence type="ECO:0000313" key="8">
    <source>
        <dbReference type="Proteomes" id="UP001458880"/>
    </source>
</evidence>
<feature type="domain" description="Methionyl/Leucyl tRNA synthetase" evidence="6">
    <location>
        <begin position="18"/>
        <end position="76"/>
    </location>
</feature>
<dbReference type="InterPro" id="IPR023457">
    <property type="entry name" value="Met-tRNA_synth_2"/>
</dbReference>
<evidence type="ECO:0000256" key="1">
    <source>
        <dbReference type="ARBA" id="ARBA00022598"/>
    </source>
</evidence>
<dbReference type="GO" id="GO:0005524">
    <property type="term" value="F:ATP binding"/>
    <property type="evidence" value="ECO:0007669"/>
    <property type="project" value="UniProtKB-KW"/>
</dbReference>
<keyword evidence="2" id="KW-0547">Nucleotide-binding</keyword>
<evidence type="ECO:0000256" key="4">
    <source>
        <dbReference type="ARBA" id="ARBA00022917"/>
    </source>
</evidence>
<proteinExistence type="predicted"/>
<keyword evidence="4" id="KW-0648">Protein biosynthesis</keyword>
<dbReference type="InterPro" id="IPR033911">
    <property type="entry name" value="MetRS_core"/>
</dbReference>
<dbReference type="AlphaFoldDB" id="A0AAW1KGH0"/>
<evidence type="ECO:0000256" key="3">
    <source>
        <dbReference type="ARBA" id="ARBA00022840"/>
    </source>
</evidence>
<gene>
    <name evidence="7" type="ORF">QE152_g24498</name>
</gene>
<name>A0AAW1KGH0_POPJA</name>
<organism evidence="7 8">
    <name type="scientific">Popillia japonica</name>
    <name type="common">Japanese beetle</name>
    <dbReference type="NCBI Taxonomy" id="7064"/>
    <lineage>
        <taxon>Eukaryota</taxon>
        <taxon>Metazoa</taxon>
        <taxon>Ecdysozoa</taxon>
        <taxon>Arthropoda</taxon>
        <taxon>Hexapoda</taxon>
        <taxon>Insecta</taxon>
        <taxon>Pterygota</taxon>
        <taxon>Neoptera</taxon>
        <taxon>Endopterygota</taxon>
        <taxon>Coleoptera</taxon>
        <taxon>Polyphaga</taxon>
        <taxon>Scarabaeiformia</taxon>
        <taxon>Scarabaeidae</taxon>
        <taxon>Rutelinae</taxon>
        <taxon>Popillia</taxon>
    </lineage>
</organism>
<dbReference type="PANTHER" id="PTHR43326:SF1">
    <property type="entry name" value="METHIONINE--TRNA LIGASE, MITOCHONDRIAL"/>
    <property type="match status" value="1"/>
</dbReference>
<dbReference type="SUPFAM" id="SSF52374">
    <property type="entry name" value="Nucleotidylyl transferase"/>
    <property type="match status" value="1"/>
</dbReference>
<dbReference type="InterPro" id="IPR015413">
    <property type="entry name" value="Methionyl/Leucyl_tRNA_Synth"/>
</dbReference>
<sequence>MKIIRQLRQYSSAKTAFFVTTPIYYVNASPHIGHLYSSVIADAIARWQHLLNPAKQICFASGTDEHGSKIQQAVPNKFVSLPAPTSTVQKFSKLL</sequence>
<evidence type="ECO:0000256" key="5">
    <source>
        <dbReference type="ARBA" id="ARBA00023146"/>
    </source>
</evidence>